<gene>
    <name evidence="5" type="ordered locus">Cwoe_2114</name>
</gene>
<accession>D3F4G7</accession>
<feature type="domain" description="Solute-binding protein family 5" evidence="4">
    <location>
        <begin position="85"/>
        <end position="438"/>
    </location>
</feature>
<proteinExistence type="inferred from homology"/>
<dbReference type="Proteomes" id="UP000008229">
    <property type="component" value="Chromosome"/>
</dbReference>
<dbReference type="Pfam" id="PF00496">
    <property type="entry name" value="SBP_bac_5"/>
    <property type="match status" value="1"/>
</dbReference>
<name>D3F4G7_CONWI</name>
<dbReference type="InterPro" id="IPR030678">
    <property type="entry name" value="Peptide/Ni-bd"/>
</dbReference>
<dbReference type="InterPro" id="IPR006311">
    <property type="entry name" value="TAT_signal"/>
</dbReference>
<dbReference type="PIRSF" id="PIRSF002741">
    <property type="entry name" value="MppA"/>
    <property type="match status" value="1"/>
</dbReference>
<dbReference type="InterPro" id="IPR000914">
    <property type="entry name" value="SBP_5_dom"/>
</dbReference>
<evidence type="ECO:0000256" key="1">
    <source>
        <dbReference type="ARBA" id="ARBA00005695"/>
    </source>
</evidence>
<evidence type="ECO:0000256" key="2">
    <source>
        <dbReference type="ARBA" id="ARBA00022448"/>
    </source>
</evidence>
<keyword evidence="2" id="KW-0813">Transport</keyword>
<evidence type="ECO:0000256" key="3">
    <source>
        <dbReference type="ARBA" id="ARBA00022729"/>
    </source>
</evidence>
<dbReference type="HOGENOM" id="CLU_017028_7_5_11"/>
<dbReference type="GO" id="GO:0015833">
    <property type="term" value="P:peptide transport"/>
    <property type="evidence" value="ECO:0007669"/>
    <property type="project" value="TreeGrafter"/>
</dbReference>
<dbReference type="eggNOG" id="COG0747">
    <property type="taxonomic scope" value="Bacteria"/>
</dbReference>
<sequence precursor="true">MEDRNLTRREFAARGAALALIGLVPGALAACGGGSSGDGGAGDSLDMIVGELPLQLTGTRQLIQGAGALLIALEPLVVADPRGRIEPSLARRFETPDPRTFVFDVRPGVRFWDGEPLTAADVAYSLELHRTDVGSILNRWWALAERVETDGSDRVVVTLERPYAGFVYAVAQTPIVQRAYNERHKQAIGTPKALNMGTGAWKFERFDPDKSIELVANDDYWGEKPRYRRITTRMVADPSTAALSIKTGEVTGNLAVPVTDTSHYEKLGGVRVEQRPSTAVCVITLNTLYAPWDDVNVRRAMQHAVNRQACVEGALGGHGQPELSIVSEAALREVMPAEDASALLAEIEPLVEFDLDKARAALAESAHPDGFEVGTVIDGETEIVRTLELIKQDLAEIGITLKITQAPSSVYEEQYGSSRYSLGSYTVTPDSGDPLTNLVGGAFDKAGVTETGGNGPNATNFTSPELQRLLEQLRATPLSDRARRAELCAEMVRYNAREALYVGVWSPRAVLAINDAYRYPAFNELWWQTRWPDQIERS</sequence>
<comment type="similarity">
    <text evidence="1">Belongs to the bacterial solute-binding protein 5 family.</text>
</comment>
<dbReference type="CDD" id="cd00995">
    <property type="entry name" value="PBP2_NikA_DppA_OppA_like"/>
    <property type="match status" value="1"/>
</dbReference>
<evidence type="ECO:0000313" key="5">
    <source>
        <dbReference type="EMBL" id="ADB50539.1"/>
    </source>
</evidence>
<keyword evidence="6" id="KW-1185">Reference proteome</keyword>
<keyword evidence="3" id="KW-0732">Signal</keyword>
<dbReference type="GO" id="GO:1904680">
    <property type="term" value="F:peptide transmembrane transporter activity"/>
    <property type="evidence" value="ECO:0007669"/>
    <property type="project" value="TreeGrafter"/>
</dbReference>
<evidence type="ECO:0000313" key="6">
    <source>
        <dbReference type="Proteomes" id="UP000008229"/>
    </source>
</evidence>
<dbReference type="SUPFAM" id="SSF53850">
    <property type="entry name" value="Periplasmic binding protein-like II"/>
    <property type="match status" value="1"/>
</dbReference>
<dbReference type="RefSeq" id="WP_012933590.1">
    <property type="nucleotide sequence ID" value="NC_013739.1"/>
</dbReference>
<evidence type="ECO:0000259" key="4">
    <source>
        <dbReference type="Pfam" id="PF00496"/>
    </source>
</evidence>
<dbReference type="PROSITE" id="PS51257">
    <property type="entry name" value="PROKAR_LIPOPROTEIN"/>
    <property type="match status" value="1"/>
</dbReference>
<dbReference type="AlphaFoldDB" id="D3F4G7"/>
<dbReference type="PANTHER" id="PTHR30290">
    <property type="entry name" value="PERIPLASMIC BINDING COMPONENT OF ABC TRANSPORTER"/>
    <property type="match status" value="1"/>
</dbReference>
<dbReference type="KEGG" id="cwo:Cwoe_2114"/>
<reference evidence="5 6" key="1">
    <citation type="journal article" date="2010" name="Stand. Genomic Sci.">
        <title>Complete genome sequence of Conexibacter woesei type strain (ID131577).</title>
        <authorList>
            <person name="Pukall R."/>
            <person name="Lapidus A."/>
            <person name="Glavina Del Rio T."/>
            <person name="Copeland A."/>
            <person name="Tice H."/>
            <person name="Cheng J.-F."/>
            <person name="Lucas S."/>
            <person name="Chen F."/>
            <person name="Nolan M."/>
            <person name="Bruce D."/>
            <person name="Goodwin L."/>
            <person name="Pitluck S."/>
            <person name="Mavromatis K."/>
            <person name="Ivanova N."/>
            <person name="Ovchinnikova G."/>
            <person name="Pati A."/>
            <person name="Chen A."/>
            <person name="Palaniappan K."/>
            <person name="Land M."/>
            <person name="Hauser L."/>
            <person name="Chang Y.-J."/>
            <person name="Jeffries C.D."/>
            <person name="Chain P."/>
            <person name="Meincke L."/>
            <person name="Sims D."/>
            <person name="Brettin T."/>
            <person name="Detter J.C."/>
            <person name="Rohde M."/>
            <person name="Goeker M."/>
            <person name="Bristow J."/>
            <person name="Eisen J.A."/>
            <person name="Markowitz V."/>
            <person name="Kyrpides N.C."/>
            <person name="Klenk H.-P."/>
            <person name="Hugenholtz P."/>
        </authorList>
    </citation>
    <scope>NUCLEOTIDE SEQUENCE [LARGE SCALE GENOMIC DNA]</scope>
    <source>
        <strain evidence="6">DSM 14684 / CIP 108061 / JCM 11494 / NBRC 100937 / ID131577</strain>
    </source>
</reference>
<dbReference type="InterPro" id="IPR039424">
    <property type="entry name" value="SBP_5"/>
</dbReference>
<reference evidence="6" key="2">
    <citation type="submission" date="2010-01" db="EMBL/GenBank/DDBJ databases">
        <title>The complete genome of Conexibacter woesei DSM 14684.</title>
        <authorList>
            <consortium name="US DOE Joint Genome Institute (JGI-PGF)"/>
            <person name="Lucas S."/>
            <person name="Copeland A."/>
            <person name="Lapidus A."/>
            <person name="Glavina del Rio T."/>
            <person name="Dalin E."/>
            <person name="Tice H."/>
            <person name="Bruce D."/>
            <person name="Goodwin L."/>
            <person name="Pitluck S."/>
            <person name="Kyrpides N."/>
            <person name="Mavromatis K."/>
            <person name="Ivanova N."/>
            <person name="Mikhailova N."/>
            <person name="Chertkov O."/>
            <person name="Brettin T."/>
            <person name="Detter J.C."/>
            <person name="Han C."/>
            <person name="Larimer F."/>
            <person name="Land M."/>
            <person name="Hauser L."/>
            <person name="Markowitz V."/>
            <person name="Cheng J.-F."/>
            <person name="Hugenholtz P."/>
            <person name="Woyke T."/>
            <person name="Wu D."/>
            <person name="Pukall R."/>
            <person name="Steenblock K."/>
            <person name="Schneider S."/>
            <person name="Klenk H.-P."/>
            <person name="Eisen J.A."/>
        </authorList>
    </citation>
    <scope>NUCLEOTIDE SEQUENCE [LARGE SCALE GENOMIC DNA]</scope>
    <source>
        <strain evidence="6">DSM 14684 / CIP 108061 / JCM 11494 / NBRC 100937 / ID131577</strain>
    </source>
</reference>
<dbReference type="PROSITE" id="PS51318">
    <property type="entry name" value="TAT"/>
    <property type="match status" value="1"/>
</dbReference>
<protein>
    <submittedName>
        <fullName evidence="5">Extracellular solute-binding protein family 5</fullName>
    </submittedName>
</protein>
<dbReference type="STRING" id="469383.Cwoe_2114"/>
<dbReference type="PANTHER" id="PTHR30290:SF9">
    <property type="entry name" value="OLIGOPEPTIDE-BINDING PROTEIN APPA"/>
    <property type="match status" value="1"/>
</dbReference>
<organism evidence="5 6">
    <name type="scientific">Conexibacter woesei (strain DSM 14684 / CCUG 47730 / CIP 108061 / JCM 11494 / NBRC 100937 / ID131577)</name>
    <dbReference type="NCBI Taxonomy" id="469383"/>
    <lineage>
        <taxon>Bacteria</taxon>
        <taxon>Bacillati</taxon>
        <taxon>Actinomycetota</taxon>
        <taxon>Thermoleophilia</taxon>
        <taxon>Solirubrobacterales</taxon>
        <taxon>Conexibacteraceae</taxon>
        <taxon>Conexibacter</taxon>
    </lineage>
</organism>
<dbReference type="GO" id="GO:0043190">
    <property type="term" value="C:ATP-binding cassette (ABC) transporter complex"/>
    <property type="evidence" value="ECO:0007669"/>
    <property type="project" value="InterPro"/>
</dbReference>
<dbReference type="EMBL" id="CP001854">
    <property type="protein sequence ID" value="ADB50539.1"/>
    <property type="molecule type" value="Genomic_DNA"/>
</dbReference>
<dbReference type="Gene3D" id="3.40.190.10">
    <property type="entry name" value="Periplasmic binding protein-like II"/>
    <property type="match status" value="1"/>
</dbReference>
<dbReference type="OrthoDB" id="5243526at2"/>
<dbReference type="Gene3D" id="3.10.105.10">
    <property type="entry name" value="Dipeptide-binding Protein, Domain 3"/>
    <property type="match status" value="1"/>
</dbReference>
<dbReference type="GO" id="GO:0042597">
    <property type="term" value="C:periplasmic space"/>
    <property type="evidence" value="ECO:0007669"/>
    <property type="project" value="UniProtKB-ARBA"/>
</dbReference>